<gene>
    <name evidence="4" type="ORF">A7K91_18550</name>
</gene>
<evidence type="ECO:0000313" key="5">
    <source>
        <dbReference type="Proteomes" id="UP000092024"/>
    </source>
</evidence>
<dbReference type="EMBL" id="LYPA01000030">
    <property type="protein sequence ID" value="OBR67936.1"/>
    <property type="molecule type" value="Genomic_DNA"/>
</dbReference>
<dbReference type="InterPro" id="IPR019198">
    <property type="entry name" value="Beta_propeller_containing"/>
</dbReference>
<sequence>MRKKVIIASMLALALCALPFLKGSPGQAVEAQGEIKVYVAGKLLELESPPFIENSVTIVPLREIAEALGAKVTFQDEGKEARAIGLTRGNRSAKLTIGSKTMTANGRKVDLPVAPRLVDGTALVPVRAISEALGSIVIWDSSKHSIRIDDPKELPSLGTAENVMKLLNEAEKRKSKMNSRVYLAIETSGAVPAAVEGGAVSDQSASPGAESELSGSDDFSTTNVQVAGVDEADWAKTDGSFIYQISSNRVIIADISNPDAPKLAASLDYGTNDAFMPQELYVDNGQLIVIGQQSLTLYRAESGLEDNTSSAGMSEPSVAPDAAVEPSMILPYPYQTRSVIKSFVYDIDKQGQPKLTRELVQEGSYLSSRKIGSDLYIVTNKNNYIYGTFDMMTSKSSDKIKTETTLQNLEKEITVTYKDSAVSDKPLELTLDDIRYFPEPQDASMMIVGAVDLSKPEGEYQVSAYMGSGETVYASNRNLYVALSRFVPDKGGDYKQETVFHKFRLDNGQTVYLGQGSVPGALLNQFSMDEHGGYLRVALTNGNMWSTGKDTSVNNLYVLDEGLQISGKLEGLAPGERIYSVRFMGARAYMVTFRNVDPLFAIDLREPTKPAVLGQLKIPGYSDYLHPYDENHLIGFGKDTATVSNKSGTGDNVTAYYQGLKMALFDVSDVSQPKEKFKELIGDRGTSSELLSNHKALLFSKSKGLLAFPVELYEVKNKNLSGEEAATTYGEFVNQAAYVYGIDLEKGFTLRGTISHLAKEDLLKSGYYGYDYSKAVRRILYAGNTLYTLSDAMLKANDLNSLSLRGSLRYPGIPSQYGYSIVDVISVEPEPAQSRQ</sequence>
<keyword evidence="5" id="KW-1185">Reference proteome</keyword>
<evidence type="ECO:0000256" key="2">
    <source>
        <dbReference type="SAM" id="SignalP"/>
    </source>
</evidence>
<feature type="region of interest" description="Disordered" evidence="1">
    <location>
        <begin position="196"/>
        <end position="220"/>
    </location>
</feature>
<name>A0A1A5YQP2_9BACL</name>
<organism evidence="4 5">
    <name type="scientific">Paenibacillus oryzae</name>
    <dbReference type="NCBI Taxonomy" id="1844972"/>
    <lineage>
        <taxon>Bacteria</taxon>
        <taxon>Bacillati</taxon>
        <taxon>Bacillota</taxon>
        <taxon>Bacilli</taxon>
        <taxon>Bacillales</taxon>
        <taxon>Paenibacillaceae</taxon>
        <taxon>Paenibacillus</taxon>
    </lineage>
</organism>
<proteinExistence type="predicted"/>
<feature type="domain" description="Copper amine oxidase-like N-terminal" evidence="3">
    <location>
        <begin position="39"/>
        <end position="148"/>
    </location>
</feature>
<evidence type="ECO:0000256" key="1">
    <source>
        <dbReference type="SAM" id="MobiDB-lite"/>
    </source>
</evidence>
<protein>
    <recommendedName>
        <fullName evidence="3">Copper amine oxidase-like N-terminal domain-containing protein</fullName>
    </recommendedName>
</protein>
<reference evidence="4 5" key="1">
    <citation type="submission" date="2016-05" db="EMBL/GenBank/DDBJ databases">
        <title>Paenibacillus oryzae. sp. nov., isolated from the rice root.</title>
        <authorList>
            <person name="Zhang J."/>
            <person name="Zhang X."/>
        </authorList>
    </citation>
    <scope>NUCLEOTIDE SEQUENCE [LARGE SCALE GENOMIC DNA]</scope>
    <source>
        <strain evidence="4 5">1DrF-4</strain>
    </source>
</reference>
<dbReference type="InterPro" id="IPR012854">
    <property type="entry name" value="Cu_amine_oxidase-like_N"/>
</dbReference>
<dbReference type="STRING" id="1844972.A7K91_18550"/>
<dbReference type="RefSeq" id="WP_068679842.1">
    <property type="nucleotide sequence ID" value="NZ_LYPA01000030.1"/>
</dbReference>
<dbReference type="InterPro" id="IPR036582">
    <property type="entry name" value="Mao_N_sf"/>
</dbReference>
<feature type="chain" id="PRO_5008340558" description="Copper amine oxidase-like N-terminal domain-containing protein" evidence="2">
    <location>
        <begin position="29"/>
        <end position="836"/>
    </location>
</feature>
<dbReference type="Proteomes" id="UP000092024">
    <property type="component" value="Unassembled WGS sequence"/>
</dbReference>
<evidence type="ECO:0000313" key="4">
    <source>
        <dbReference type="EMBL" id="OBR67936.1"/>
    </source>
</evidence>
<comment type="caution">
    <text evidence="4">The sequence shown here is derived from an EMBL/GenBank/DDBJ whole genome shotgun (WGS) entry which is preliminary data.</text>
</comment>
<keyword evidence="2" id="KW-0732">Signal</keyword>
<dbReference type="SUPFAM" id="SSF55383">
    <property type="entry name" value="Copper amine oxidase, domain N"/>
    <property type="match status" value="1"/>
</dbReference>
<feature type="signal peptide" evidence="2">
    <location>
        <begin position="1"/>
        <end position="28"/>
    </location>
</feature>
<dbReference type="Pfam" id="PF07833">
    <property type="entry name" value="Cu_amine_oxidN1"/>
    <property type="match status" value="1"/>
</dbReference>
<accession>A0A1A5YQP2</accession>
<dbReference type="AlphaFoldDB" id="A0A1A5YQP2"/>
<dbReference type="Gene3D" id="3.30.457.10">
    <property type="entry name" value="Copper amine oxidase-like, N-terminal domain"/>
    <property type="match status" value="1"/>
</dbReference>
<evidence type="ECO:0000259" key="3">
    <source>
        <dbReference type="Pfam" id="PF07833"/>
    </source>
</evidence>
<dbReference type="Pfam" id="PF09826">
    <property type="entry name" value="Beta_propel"/>
    <property type="match status" value="1"/>
</dbReference>